<dbReference type="AlphaFoldDB" id="S7ZMI8"/>
<name>S7ZMI8_PENO1</name>
<gene>
    <name evidence="1" type="ORF">PDE_06529</name>
</gene>
<evidence type="ECO:0000313" key="2">
    <source>
        <dbReference type="Proteomes" id="UP000019376"/>
    </source>
</evidence>
<proteinExistence type="predicted"/>
<keyword evidence="2" id="KW-1185">Reference proteome</keyword>
<dbReference type="EMBL" id="KB644413">
    <property type="protein sequence ID" value="EPS31574.1"/>
    <property type="molecule type" value="Genomic_DNA"/>
</dbReference>
<dbReference type="Proteomes" id="UP000019376">
    <property type="component" value="Unassembled WGS sequence"/>
</dbReference>
<evidence type="ECO:0000313" key="1">
    <source>
        <dbReference type="EMBL" id="EPS31574.1"/>
    </source>
</evidence>
<sequence>MHPEWQRTLSEFQVFALCTLGSGVGSRDRLLLMRSMPTIADNSEALASDFLLLLSLSLSHCLSHPPVFTESSSTLPSSSQLCCVLSTGALLINSTALSDHIDQPIPAIATDVVQLGW</sequence>
<organism evidence="1 2">
    <name type="scientific">Penicillium oxalicum (strain 114-2 / CGMCC 5302)</name>
    <name type="common">Penicillium decumbens</name>
    <dbReference type="NCBI Taxonomy" id="933388"/>
    <lineage>
        <taxon>Eukaryota</taxon>
        <taxon>Fungi</taxon>
        <taxon>Dikarya</taxon>
        <taxon>Ascomycota</taxon>
        <taxon>Pezizomycotina</taxon>
        <taxon>Eurotiomycetes</taxon>
        <taxon>Eurotiomycetidae</taxon>
        <taxon>Eurotiales</taxon>
        <taxon>Aspergillaceae</taxon>
        <taxon>Penicillium</taxon>
    </lineage>
</organism>
<protein>
    <submittedName>
        <fullName evidence="1">Uncharacterized protein</fullName>
    </submittedName>
</protein>
<dbReference type="HOGENOM" id="CLU_2085596_0_0_1"/>
<reference evidence="1 2" key="1">
    <citation type="journal article" date="2013" name="PLoS ONE">
        <title>Genomic and secretomic analyses reveal unique features of the lignocellulolytic enzyme system of Penicillium decumbens.</title>
        <authorList>
            <person name="Liu G."/>
            <person name="Zhang L."/>
            <person name="Wei X."/>
            <person name="Zou G."/>
            <person name="Qin Y."/>
            <person name="Ma L."/>
            <person name="Li J."/>
            <person name="Zheng H."/>
            <person name="Wang S."/>
            <person name="Wang C."/>
            <person name="Xun L."/>
            <person name="Zhao G.-P."/>
            <person name="Zhou Z."/>
            <person name="Qu Y."/>
        </authorList>
    </citation>
    <scope>NUCLEOTIDE SEQUENCE [LARGE SCALE GENOMIC DNA]</scope>
    <source>
        <strain evidence="2">114-2 / CGMCC 5302</strain>
    </source>
</reference>
<accession>S7ZMI8</accession>